<dbReference type="PROSITE" id="PS00380">
    <property type="entry name" value="RHODANESE_1"/>
    <property type="match status" value="1"/>
</dbReference>
<keyword evidence="2" id="KW-0677">Repeat</keyword>
<dbReference type="InterPro" id="IPR001307">
    <property type="entry name" value="Thiosulphate_STrfase_CS"/>
</dbReference>
<feature type="domain" description="Rhodanese" evidence="3">
    <location>
        <begin position="164"/>
        <end position="274"/>
    </location>
</feature>
<keyword evidence="1 4" id="KW-0808">Transferase</keyword>
<dbReference type="CDD" id="cd01448">
    <property type="entry name" value="TST_Repeat_1"/>
    <property type="match status" value="1"/>
</dbReference>
<dbReference type="Proteomes" id="UP001596500">
    <property type="component" value="Unassembled WGS sequence"/>
</dbReference>
<dbReference type="InterPro" id="IPR045078">
    <property type="entry name" value="TST/MPST-like"/>
</dbReference>
<dbReference type="Gene3D" id="3.40.250.10">
    <property type="entry name" value="Rhodanese-like domain"/>
    <property type="match status" value="2"/>
</dbReference>
<dbReference type="EC" id="2.8.1.-" evidence="4"/>
<dbReference type="PANTHER" id="PTHR11364">
    <property type="entry name" value="THIOSULFATE SULFERTANSFERASE"/>
    <property type="match status" value="1"/>
</dbReference>
<proteinExistence type="predicted"/>
<keyword evidence="5" id="KW-1185">Reference proteome</keyword>
<dbReference type="EMBL" id="JBHTBW010000021">
    <property type="protein sequence ID" value="MFC7441358.1"/>
    <property type="molecule type" value="Genomic_DNA"/>
</dbReference>
<dbReference type="RefSeq" id="WP_379864647.1">
    <property type="nucleotide sequence ID" value="NZ_JBHTBW010000021.1"/>
</dbReference>
<feature type="domain" description="Rhodanese" evidence="3">
    <location>
        <begin position="15"/>
        <end position="134"/>
    </location>
</feature>
<dbReference type="Pfam" id="PF00581">
    <property type="entry name" value="Rhodanese"/>
    <property type="match status" value="2"/>
</dbReference>
<dbReference type="CDD" id="cd01449">
    <property type="entry name" value="TST_Repeat_2"/>
    <property type="match status" value="1"/>
</dbReference>
<gene>
    <name evidence="4" type="ORF">ACFQNG_09315</name>
</gene>
<accession>A0ABW2RK27</accession>
<dbReference type="PANTHER" id="PTHR11364:SF27">
    <property type="entry name" value="SULFURTRANSFERASE"/>
    <property type="match status" value="1"/>
</dbReference>
<dbReference type="InterPro" id="IPR036873">
    <property type="entry name" value="Rhodanese-like_dom_sf"/>
</dbReference>
<evidence type="ECO:0000256" key="2">
    <source>
        <dbReference type="ARBA" id="ARBA00022737"/>
    </source>
</evidence>
<dbReference type="InterPro" id="IPR001763">
    <property type="entry name" value="Rhodanese-like_dom"/>
</dbReference>
<name>A0ABW2RK27_9BACL</name>
<evidence type="ECO:0000259" key="3">
    <source>
        <dbReference type="PROSITE" id="PS50206"/>
    </source>
</evidence>
<evidence type="ECO:0000313" key="4">
    <source>
        <dbReference type="EMBL" id="MFC7441358.1"/>
    </source>
</evidence>
<organism evidence="4 5">
    <name type="scientific">Laceyella putida</name>
    <dbReference type="NCBI Taxonomy" id="110101"/>
    <lineage>
        <taxon>Bacteria</taxon>
        <taxon>Bacillati</taxon>
        <taxon>Bacillota</taxon>
        <taxon>Bacilli</taxon>
        <taxon>Bacillales</taxon>
        <taxon>Thermoactinomycetaceae</taxon>
        <taxon>Laceyella</taxon>
    </lineage>
</organism>
<sequence length="279" mass="31137">MTHLVSLDWLHQHLHDPRVIIVDCRFQLGQPDAGRNAYRQDHIPGAFYLDLEQDLSGPLSTHGGRHPLPVPELFAKTVGAIGIDDSVTVVAYDNQGGAMAGRLWWLLTYLGHPQARVLNGSYSLWKKQGYPISAELPSAQPRLFQPRVQPQLVATMEEVKAKLQDPETVIIDSREGVRYRGEKEPIDPVAGHIPGAKHYFFKEAFAEEGQLKQSKALEEHFANIPKDKEVIVYCGSGVTATPNILALREAGYHRVKLYAGSWSDWISYPDNPIATGEAW</sequence>
<reference evidence="5" key="1">
    <citation type="journal article" date="2019" name="Int. J. Syst. Evol. Microbiol.">
        <title>The Global Catalogue of Microorganisms (GCM) 10K type strain sequencing project: providing services to taxonomists for standard genome sequencing and annotation.</title>
        <authorList>
            <consortium name="The Broad Institute Genomics Platform"/>
            <consortium name="The Broad Institute Genome Sequencing Center for Infectious Disease"/>
            <person name="Wu L."/>
            <person name="Ma J."/>
        </authorList>
    </citation>
    <scope>NUCLEOTIDE SEQUENCE [LARGE SCALE GENOMIC DNA]</scope>
    <source>
        <strain evidence="5">CGMCC 1.12942</strain>
    </source>
</reference>
<dbReference type="SUPFAM" id="SSF52821">
    <property type="entry name" value="Rhodanese/Cell cycle control phosphatase"/>
    <property type="match status" value="2"/>
</dbReference>
<dbReference type="SMART" id="SM00450">
    <property type="entry name" value="RHOD"/>
    <property type="match status" value="2"/>
</dbReference>
<evidence type="ECO:0000256" key="1">
    <source>
        <dbReference type="ARBA" id="ARBA00022679"/>
    </source>
</evidence>
<protein>
    <submittedName>
        <fullName evidence="4">Sulfurtransferase</fullName>
        <ecNumber evidence="4">2.8.1.-</ecNumber>
    </submittedName>
</protein>
<evidence type="ECO:0000313" key="5">
    <source>
        <dbReference type="Proteomes" id="UP001596500"/>
    </source>
</evidence>
<dbReference type="PROSITE" id="PS50206">
    <property type="entry name" value="RHODANESE_3"/>
    <property type="match status" value="2"/>
</dbReference>
<comment type="caution">
    <text evidence="4">The sequence shown here is derived from an EMBL/GenBank/DDBJ whole genome shotgun (WGS) entry which is preliminary data.</text>
</comment>
<dbReference type="GO" id="GO:0016740">
    <property type="term" value="F:transferase activity"/>
    <property type="evidence" value="ECO:0007669"/>
    <property type="project" value="UniProtKB-KW"/>
</dbReference>